<organism evidence="2 3">
    <name type="scientific">Peredibacter starrii</name>
    <dbReference type="NCBI Taxonomy" id="28202"/>
    <lineage>
        <taxon>Bacteria</taxon>
        <taxon>Pseudomonadati</taxon>
        <taxon>Bdellovibrionota</taxon>
        <taxon>Bacteriovoracia</taxon>
        <taxon>Bacteriovoracales</taxon>
        <taxon>Bacteriovoracaceae</taxon>
        <taxon>Peredibacter</taxon>
    </lineage>
</organism>
<keyword evidence="1" id="KW-1133">Transmembrane helix</keyword>
<sequence length="202" mass="23200">MTLGGRLVSLFPLFYIICVFGWMGKMFADFSGIDPFVLIFIIYLLPLLIHRIHFFFFPFTDGYWILSEKKYNPWWASHMFQYPFIACPWIESLLHFVPGLYSAWLRAWGSKVGKGVFWTPRVEIVDRGLVEIGDYSVFGHITAMCSHMVADIEGQPALVIKTIKIGEKSFIGADSQIGPGAIVAPRTKLKPKSRIYWRGEWP</sequence>
<dbReference type="Gene3D" id="2.160.10.10">
    <property type="entry name" value="Hexapeptide repeat proteins"/>
    <property type="match status" value="1"/>
</dbReference>
<keyword evidence="2" id="KW-0808">Transferase</keyword>
<keyword evidence="3" id="KW-1185">Reference proteome</keyword>
<accession>A0AAX4HPL6</accession>
<proteinExistence type="predicted"/>
<reference evidence="2 3" key="1">
    <citation type="submission" date="2023-11" db="EMBL/GenBank/DDBJ databases">
        <title>Peredibacter starrii A3.12.</title>
        <authorList>
            <person name="Mitchell R.J."/>
        </authorList>
    </citation>
    <scope>NUCLEOTIDE SEQUENCE [LARGE SCALE GENOMIC DNA]</scope>
    <source>
        <strain evidence="2 3">A3.12</strain>
    </source>
</reference>
<dbReference type="SUPFAM" id="SSF51161">
    <property type="entry name" value="Trimeric LpxA-like enzymes"/>
    <property type="match status" value="1"/>
</dbReference>
<dbReference type="EMBL" id="CP139487">
    <property type="protein sequence ID" value="WPU65100.1"/>
    <property type="molecule type" value="Genomic_DNA"/>
</dbReference>
<dbReference type="AlphaFoldDB" id="A0AAX4HPL6"/>
<evidence type="ECO:0000313" key="3">
    <source>
        <dbReference type="Proteomes" id="UP001324634"/>
    </source>
</evidence>
<dbReference type="KEGG" id="psti:SOO65_20595"/>
<evidence type="ECO:0000313" key="2">
    <source>
        <dbReference type="EMBL" id="WPU65100.1"/>
    </source>
</evidence>
<keyword evidence="1" id="KW-0812">Transmembrane</keyword>
<keyword evidence="1" id="KW-0472">Membrane</keyword>
<feature type="transmembrane region" description="Helical" evidence="1">
    <location>
        <begin position="6"/>
        <end position="24"/>
    </location>
</feature>
<feature type="transmembrane region" description="Helical" evidence="1">
    <location>
        <begin position="36"/>
        <end position="59"/>
    </location>
</feature>
<dbReference type="InterPro" id="IPR011004">
    <property type="entry name" value="Trimer_LpxA-like_sf"/>
</dbReference>
<evidence type="ECO:0000256" key="1">
    <source>
        <dbReference type="SAM" id="Phobius"/>
    </source>
</evidence>
<dbReference type="RefSeq" id="WP_321395149.1">
    <property type="nucleotide sequence ID" value="NZ_CP139487.1"/>
</dbReference>
<protein>
    <submittedName>
        <fullName evidence="2">Acyl transferase</fullName>
    </submittedName>
</protein>
<dbReference type="GO" id="GO:0016740">
    <property type="term" value="F:transferase activity"/>
    <property type="evidence" value="ECO:0007669"/>
    <property type="project" value="UniProtKB-KW"/>
</dbReference>
<dbReference type="Proteomes" id="UP001324634">
    <property type="component" value="Chromosome"/>
</dbReference>
<name>A0AAX4HPL6_9BACT</name>
<gene>
    <name evidence="2" type="ORF">SOO65_20595</name>
</gene>